<dbReference type="Pfam" id="PF13302">
    <property type="entry name" value="Acetyltransf_3"/>
    <property type="match status" value="1"/>
</dbReference>
<dbReference type="CDD" id="cd04301">
    <property type="entry name" value="NAT_SF"/>
    <property type="match status" value="1"/>
</dbReference>
<evidence type="ECO:0000259" key="1">
    <source>
        <dbReference type="PROSITE" id="PS51186"/>
    </source>
</evidence>
<evidence type="ECO:0000313" key="3">
    <source>
        <dbReference type="Proteomes" id="UP001498398"/>
    </source>
</evidence>
<dbReference type="Gene3D" id="3.40.630.30">
    <property type="match status" value="1"/>
</dbReference>
<dbReference type="EMBL" id="JBANRG010000146">
    <property type="protein sequence ID" value="KAK7433657.1"/>
    <property type="molecule type" value="Genomic_DNA"/>
</dbReference>
<evidence type="ECO:0000313" key="2">
    <source>
        <dbReference type="EMBL" id="KAK7433657.1"/>
    </source>
</evidence>
<dbReference type="PANTHER" id="PTHR43328">
    <property type="entry name" value="ACETYLTRANSFERASE-RELATED"/>
    <property type="match status" value="1"/>
</dbReference>
<organism evidence="2 3">
    <name type="scientific">Marasmiellus scandens</name>
    <dbReference type="NCBI Taxonomy" id="2682957"/>
    <lineage>
        <taxon>Eukaryota</taxon>
        <taxon>Fungi</taxon>
        <taxon>Dikarya</taxon>
        <taxon>Basidiomycota</taxon>
        <taxon>Agaricomycotina</taxon>
        <taxon>Agaricomycetes</taxon>
        <taxon>Agaricomycetidae</taxon>
        <taxon>Agaricales</taxon>
        <taxon>Marasmiineae</taxon>
        <taxon>Omphalotaceae</taxon>
        <taxon>Marasmiellus</taxon>
    </lineage>
</organism>
<gene>
    <name evidence="2" type="ORF">VKT23_020663</name>
</gene>
<dbReference type="PROSITE" id="PS51186">
    <property type="entry name" value="GNAT"/>
    <property type="match status" value="1"/>
</dbReference>
<keyword evidence="3" id="KW-1185">Reference proteome</keyword>
<dbReference type="SUPFAM" id="SSF55729">
    <property type="entry name" value="Acyl-CoA N-acyltransferases (Nat)"/>
    <property type="match status" value="1"/>
</dbReference>
<comment type="caution">
    <text evidence="2">The sequence shown here is derived from an EMBL/GenBank/DDBJ whole genome shotgun (WGS) entry which is preliminary data.</text>
</comment>
<dbReference type="Proteomes" id="UP001498398">
    <property type="component" value="Unassembled WGS sequence"/>
</dbReference>
<dbReference type="InterPro" id="IPR016181">
    <property type="entry name" value="Acyl_CoA_acyltransferase"/>
</dbReference>
<proteinExistence type="predicted"/>
<feature type="domain" description="N-acetyltransferase" evidence="1">
    <location>
        <begin position="20"/>
        <end position="184"/>
    </location>
</feature>
<protein>
    <recommendedName>
        <fullName evidence="1">N-acetyltransferase domain-containing protein</fullName>
    </recommendedName>
</protein>
<dbReference type="InterPro" id="IPR000182">
    <property type="entry name" value="GNAT_dom"/>
</dbReference>
<sequence length="192" mass="21824">MTSELPPSFPPAPILVLENVVIRPFHSLDLQSMCYHANNPKVAQYTSNGFPSPYTLEFGQQWLEMKVTRIPEPMTDFAIAVDEGKTCIGGIMLKPGSDTHERSMEVGYWIGEEFWGRGIATAVIHAFVRWAFQEHMRIERLGAVVTSGNEASQRVLKKVGFVHEGTLRKHVWKNGQFRDQFMFGLLQEDIKD</sequence>
<name>A0ABR1IMF0_9AGAR</name>
<reference evidence="2 3" key="1">
    <citation type="submission" date="2024-01" db="EMBL/GenBank/DDBJ databases">
        <title>A draft genome for the cacao thread blight pathogen Marasmiellus scandens.</title>
        <authorList>
            <person name="Baruah I.K."/>
            <person name="Leung J."/>
            <person name="Bukari Y."/>
            <person name="Amoako-Attah I."/>
            <person name="Meinhardt L.W."/>
            <person name="Bailey B.A."/>
            <person name="Cohen S.P."/>
        </authorList>
    </citation>
    <scope>NUCLEOTIDE SEQUENCE [LARGE SCALE GENOMIC DNA]</scope>
    <source>
        <strain evidence="2 3">GH-19</strain>
    </source>
</reference>
<accession>A0ABR1IMF0</accession>
<dbReference type="PANTHER" id="PTHR43328:SF1">
    <property type="entry name" value="N-ACETYLTRANSFERASE DOMAIN-CONTAINING PROTEIN"/>
    <property type="match status" value="1"/>
</dbReference>